<evidence type="ECO:0000313" key="1">
    <source>
        <dbReference type="EMBL" id="SFR58774.1"/>
    </source>
</evidence>
<reference evidence="2" key="1">
    <citation type="submission" date="2016-10" db="EMBL/GenBank/DDBJ databases">
        <authorList>
            <person name="Varghese N."/>
            <person name="Submissions S."/>
        </authorList>
    </citation>
    <scope>NUCLEOTIDE SEQUENCE [LARGE SCALE GENOMIC DNA]</scope>
    <source>
        <strain evidence="2">DSM 19891</strain>
    </source>
</reference>
<gene>
    <name evidence="1" type="ORF">SAMN04488010_0850</name>
</gene>
<name>A0A1I6HWG5_9FLAO</name>
<keyword evidence="2" id="KW-1185">Reference proteome</keyword>
<evidence type="ECO:0000313" key="2">
    <source>
        <dbReference type="Proteomes" id="UP000199462"/>
    </source>
</evidence>
<protein>
    <submittedName>
        <fullName evidence="1">Uncharacterized protein</fullName>
    </submittedName>
</protein>
<dbReference type="Proteomes" id="UP000199462">
    <property type="component" value="Unassembled WGS sequence"/>
</dbReference>
<sequence length="141" mass="16049">MMRNKLILLTMIVVFICNGCSIDDDDANFYFTALEIVDAEVPESFDLNKTYKISVNYLKPDTCTYYEGFDVVKDSLTVRSIVAVGATRTDIDNCMEESVQETASFNFQVIYTDPYTFKFYIGDNTEGEAQYMEIVVPVNKS</sequence>
<proteinExistence type="predicted"/>
<dbReference type="STRING" id="440514.SAMN04488010_0850"/>
<accession>A0A1I6HWG5</accession>
<organism evidence="1 2">
    <name type="scientific">Maribacter stanieri</name>
    <dbReference type="NCBI Taxonomy" id="440514"/>
    <lineage>
        <taxon>Bacteria</taxon>
        <taxon>Pseudomonadati</taxon>
        <taxon>Bacteroidota</taxon>
        <taxon>Flavobacteriia</taxon>
        <taxon>Flavobacteriales</taxon>
        <taxon>Flavobacteriaceae</taxon>
        <taxon>Maribacter</taxon>
    </lineage>
</organism>
<dbReference type="EMBL" id="FOYX01000001">
    <property type="protein sequence ID" value="SFR58774.1"/>
    <property type="molecule type" value="Genomic_DNA"/>
</dbReference>
<dbReference type="RefSeq" id="WP_245786962.1">
    <property type="nucleotide sequence ID" value="NZ_CAXBNS010000003.1"/>
</dbReference>
<dbReference type="AlphaFoldDB" id="A0A1I6HWG5"/>